<dbReference type="AlphaFoldDB" id="A0A1G2P1Z0"/>
<dbReference type="InterPro" id="IPR050061">
    <property type="entry name" value="MurCDEF_pg_biosynth"/>
</dbReference>
<keyword evidence="2" id="KW-0132">Cell division</keyword>
<dbReference type="PANTHER" id="PTHR43445:SF5">
    <property type="entry name" value="UDP-N-ACETYLMURAMATE--L-ALANYL-GAMMA-D-GLUTAMYL-MESO-2,6-DIAMINOHEPTANDIOATE LIGASE"/>
    <property type="match status" value="1"/>
</dbReference>
<keyword evidence="7" id="KW-0131">Cell cycle</keyword>
<sequence length="481" mass="53307">MSKHIHIVGIAGVGTSALAVALHNAGYKVTGSDKGFFPPVSTALEKSHIEFYPGFHPEKMGTPEIVIAGGSGTSDQNPEFIHAKENKIQVMSLAEAVGKFVVKKHSVVTAGTWGKTSSAALLSYILSEAGYDPSYFFGGLSLSHPNGKISESNWSVVEGDEYQSAIWDKNPKFHYYNPTHLLLTSVAWDHADLYPTEESYFRVFERLISKVDFIVACKDSDGVRKTTGDKKVIWYGKLEDGDEAKMHPIASKTRHFPSKEGKMDTPMPDYVYSGVKQTKDGLDFMINGTRILSPLLGTFQAENITACYTLARELGIQEETIVKSISEFQGLKRRMEKRHENKVAIIDDIAHSADKVRHTLAELKNIYDGKIIAIFEPNTGGRKKASVASYENCFKDADMVIIPRLTKLKRNNAETKDEFIEGEKLAEIIGNFHKNTKYMGNDDELVSYAVETSKPGDCIVFLGSHGFRGMIEETVEEISGI</sequence>
<dbReference type="Gene3D" id="3.40.50.720">
    <property type="entry name" value="NAD(P)-binding Rossmann-like Domain"/>
    <property type="match status" value="1"/>
</dbReference>
<dbReference type="InterPro" id="IPR004101">
    <property type="entry name" value="Mur_ligase_C"/>
</dbReference>
<keyword evidence="8" id="KW-0961">Cell wall biogenesis/degradation</keyword>
<evidence type="ECO:0000256" key="8">
    <source>
        <dbReference type="ARBA" id="ARBA00023316"/>
    </source>
</evidence>
<evidence type="ECO:0000313" key="11">
    <source>
        <dbReference type="EMBL" id="OHA41739.1"/>
    </source>
</evidence>
<dbReference type="GO" id="GO:0009252">
    <property type="term" value="P:peptidoglycan biosynthetic process"/>
    <property type="evidence" value="ECO:0007669"/>
    <property type="project" value="UniProtKB-KW"/>
</dbReference>
<keyword evidence="1" id="KW-0436">Ligase</keyword>
<dbReference type="Gene3D" id="3.90.190.20">
    <property type="entry name" value="Mur ligase, C-terminal domain"/>
    <property type="match status" value="1"/>
</dbReference>
<accession>A0A1G2P1Z0</accession>
<evidence type="ECO:0000259" key="9">
    <source>
        <dbReference type="Pfam" id="PF01225"/>
    </source>
</evidence>
<dbReference type="GO" id="GO:0008360">
    <property type="term" value="P:regulation of cell shape"/>
    <property type="evidence" value="ECO:0007669"/>
    <property type="project" value="UniProtKB-KW"/>
</dbReference>
<dbReference type="Pfam" id="PF02875">
    <property type="entry name" value="Mur_ligase_C"/>
    <property type="match status" value="1"/>
</dbReference>
<comment type="caution">
    <text evidence="11">The sequence shown here is derived from an EMBL/GenBank/DDBJ whole genome shotgun (WGS) entry which is preliminary data.</text>
</comment>
<evidence type="ECO:0000256" key="3">
    <source>
        <dbReference type="ARBA" id="ARBA00022741"/>
    </source>
</evidence>
<evidence type="ECO:0000256" key="7">
    <source>
        <dbReference type="ARBA" id="ARBA00023306"/>
    </source>
</evidence>
<evidence type="ECO:0000256" key="1">
    <source>
        <dbReference type="ARBA" id="ARBA00022598"/>
    </source>
</evidence>
<dbReference type="Proteomes" id="UP000177269">
    <property type="component" value="Unassembled WGS sequence"/>
</dbReference>
<organism evidence="11 12">
    <name type="scientific">Candidatus Taylorbacteria bacterium RIFCSPLOWO2_12_FULL_43_20</name>
    <dbReference type="NCBI Taxonomy" id="1802332"/>
    <lineage>
        <taxon>Bacteria</taxon>
        <taxon>Candidatus Tayloriibacteriota</taxon>
    </lineage>
</organism>
<keyword evidence="6" id="KW-0573">Peptidoglycan synthesis</keyword>
<gene>
    <name evidence="11" type="ORF">A3G52_04210</name>
</gene>
<dbReference type="GO" id="GO:0071555">
    <property type="term" value="P:cell wall organization"/>
    <property type="evidence" value="ECO:0007669"/>
    <property type="project" value="UniProtKB-KW"/>
</dbReference>
<proteinExistence type="predicted"/>
<feature type="domain" description="Mur ligase N-terminal catalytic" evidence="9">
    <location>
        <begin position="4"/>
        <end position="101"/>
    </location>
</feature>
<keyword evidence="5" id="KW-0133">Cell shape</keyword>
<evidence type="ECO:0000256" key="4">
    <source>
        <dbReference type="ARBA" id="ARBA00022840"/>
    </source>
</evidence>
<dbReference type="SUPFAM" id="SSF53623">
    <property type="entry name" value="MurD-like peptide ligases, catalytic domain"/>
    <property type="match status" value="1"/>
</dbReference>
<dbReference type="Gene3D" id="3.40.1190.10">
    <property type="entry name" value="Mur-like, catalytic domain"/>
    <property type="match status" value="1"/>
</dbReference>
<evidence type="ECO:0000259" key="10">
    <source>
        <dbReference type="Pfam" id="PF02875"/>
    </source>
</evidence>
<reference evidence="11 12" key="1">
    <citation type="journal article" date="2016" name="Nat. Commun.">
        <title>Thousands of microbial genomes shed light on interconnected biogeochemical processes in an aquifer system.</title>
        <authorList>
            <person name="Anantharaman K."/>
            <person name="Brown C.T."/>
            <person name="Hug L.A."/>
            <person name="Sharon I."/>
            <person name="Castelle C.J."/>
            <person name="Probst A.J."/>
            <person name="Thomas B.C."/>
            <person name="Singh A."/>
            <person name="Wilkins M.J."/>
            <person name="Karaoz U."/>
            <person name="Brodie E.L."/>
            <person name="Williams K.H."/>
            <person name="Hubbard S.S."/>
            <person name="Banfield J.F."/>
        </authorList>
    </citation>
    <scope>NUCLEOTIDE SEQUENCE [LARGE SCALE GENOMIC DNA]</scope>
</reference>
<keyword evidence="3" id="KW-0547">Nucleotide-binding</keyword>
<protein>
    <recommendedName>
        <fullName evidence="13">UDP-N-acetylmuramate:L-alanyl-gamma-D-glutamyl-meso-diaminopimelate ligase</fullName>
    </recommendedName>
</protein>
<evidence type="ECO:0008006" key="13">
    <source>
        <dbReference type="Google" id="ProtNLM"/>
    </source>
</evidence>
<feature type="domain" description="Mur ligase C-terminal" evidence="10">
    <location>
        <begin position="333"/>
        <end position="464"/>
    </location>
</feature>
<name>A0A1G2P1Z0_9BACT</name>
<dbReference type="GO" id="GO:0016881">
    <property type="term" value="F:acid-amino acid ligase activity"/>
    <property type="evidence" value="ECO:0007669"/>
    <property type="project" value="InterPro"/>
</dbReference>
<dbReference type="GO" id="GO:0051301">
    <property type="term" value="P:cell division"/>
    <property type="evidence" value="ECO:0007669"/>
    <property type="project" value="UniProtKB-KW"/>
</dbReference>
<dbReference type="PANTHER" id="PTHR43445">
    <property type="entry name" value="UDP-N-ACETYLMURAMATE--L-ALANINE LIGASE-RELATED"/>
    <property type="match status" value="1"/>
</dbReference>
<dbReference type="InterPro" id="IPR000713">
    <property type="entry name" value="Mur_ligase_N"/>
</dbReference>
<evidence type="ECO:0000256" key="6">
    <source>
        <dbReference type="ARBA" id="ARBA00022984"/>
    </source>
</evidence>
<keyword evidence="4" id="KW-0067">ATP-binding</keyword>
<evidence type="ECO:0000313" key="12">
    <source>
        <dbReference type="Proteomes" id="UP000177269"/>
    </source>
</evidence>
<dbReference type="GO" id="GO:0005524">
    <property type="term" value="F:ATP binding"/>
    <property type="evidence" value="ECO:0007669"/>
    <property type="project" value="UniProtKB-KW"/>
</dbReference>
<dbReference type="InterPro" id="IPR036615">
    <property type="entry name" value="Mur_ligase_C_dom_sf"/>
</dbReference>
<dbReference type="EMBL" id="MHSK01000026">
    <property type="protein sequence ID" value="OHA41739.1"/>
    <property type="molecule type" value="Genomic_DNA"/>
</dbReference>
<dbReference type="Pfam" id="PF01225">
    <property type="entry name" value="Mur_ligase"/>
    <property type="match status" value="1"/>
</dbReference>
<dbReference type="InterPro" id="IPR036565">
    <property type="entry name" value="Mur-like_cat_sf"/>
</dbReference>
<evidence type="ECO:0000256" key="2">
    <source>
        <dbReference type="ARBA" id="ARBA00022618"/>
    </source>
</evidence>
<dbReference type="SUPFAM" id="SSF53244">
    <property type="entry name" value="MurD-like peptide ligases, peptide-binding domain"/>
    <property type="match status" value="1"/>
</dbReference>
<dbReference type="SUPFAM" id="SSF51984">
    <property type="entry name" value="MurCD N-terminal domain"/>
    <property type="match status" value="1"/>
</dbReference>
<evidence type="ECO:0000256" key="5">
    <source>
        <dbReference type="ARBA" id="ARBA00022960"/>
    </source>
</evidence>